<comment type="caution">
    <text evidence="3">The sequence shown here is derived from an EMBL/GenBank/DDBJ whole genome shotgun (WGS) entry which is preliminary data.</text>
</comment>
<dbReference type="InterPro" id="IPR011051">
    <property type="entry name" value="RmlC_Cupin_sf"/>
</dbReference>
<keyword evidence="2" id="KW-0862">Zinc</keyword>
<sequence length="619" mass="71268">MFNPYPYDDPAAINRPELSSETINSIISGTKETASYISDLLIEKLKSKTKNPVIALEGYISTQWEQTVNLISQNLRQKSVKVKAINFAKIYKSGSQLDEELSSYLKENREKDPVLLFGKLFKGSYEDLLDNIKLGQLETLLKETKDSDTGEVTIIYGCGCAIQRLRPLYDWVCYFDVTPKEVMLRARKGLFANLGDNLAKPIKALLRRCYYVDFEVAMYLRGDLIKKRDIDYYIASTNSDNLQLIPWTSFDKVMSSLVKYPMRCKPVYLEGVWGGHYIKRLRNLPAEMRNCAWVFDMIPLEVSIVVEAGKQLLEFPFFTFVQTEGPELMGQDCVNEFGGYFPIRFNYDDSYHSSGNMSIQLHSDHKYNVENYGEHCRQDESYYVITTGHGAKTYIGFNEDADPDEFIREAKKSEKEFTPVDYQKYINHVESKPGTQVMIPAGTIHSSGRNQVVLEIGSLTVGSYTYKMYDYLRADFDGKPRPIHTYHGERQLRKERKTQWVKENLVQDPQLVRSGNGWAEYIVGEHDLLYFSLRRFEFENSIEDNTNGKFHVLNLVDGEKVVIRSLDNPELSYTQNYLDMVIVPANVGRYVVKNLGNQPVCVHKTMLKDGFSNEELFID</sequence>
<keyword evidence="4" id="KW-1185">Reference proteome</keyword>
<dbReference type="EMBL" id="QWET01000001">
    <property type="protein sequence ID" value="RIH67303.1"/>
    <property type="molecule type" value="Genomic_DNA"/>
</dbReference>
<dbReference type="PANTHER" id="PTHR42742">
    <property type="entry name" value="TRANSCRIPTIONAL REPRESSOR MPRA"/>
    <property type="match status" value="1"/>
</dbReference>
<dbReference type="SUPFAM" id="SSF51182">
    <property type="entry name" value="RmlC-like cupins"/>
    <property type="match status" value="1"/>
</dbReference>
<evidence type="ECO:0000313" key="4">
    <source>
        <dbReference type="Proteomes" id="UP000266441"/>
    </source>
</evidence>
<dbReference type="Proteomes" id="UP000266441">
    <property type="component" value="Unassembled WGS sequence"/>
</dbReference>
<dbReference type="GO" id="GO:0016853">
    <property type="term" value="F:isomerase activity"/>
    <property type="evidence" value="ECO:0007669"/>
    <property type="project" value="UniProtKB-KW"/>
</dbReference>
<gene>
    <name evidence="3" type="ORF">D1164_01295</name>
</gene>
<dbReference type="CDD" id="cd07010">
    <property type="entry name" value="cupin_PMI_type_I_N_bac"/>
    <property type="match status" value="1"/>
</dbReference>
<dbReference type="OrthoDB" id="9808275at2"/>
<dbReference type="RefSeq" id="WP_119348328.1">
    <property type="nucleotide sequence ID" value="NZ_QWET01000001.1"/>
</dbReference>
<dbReference type="Gene3D" id="2.60.120.10">
    <property type="entry name" value="Jelly Rolls"/>
    <property type="match status" value="1"/>
</dbReference>
<evidence type="ECO:0000256" key="1">
    <source>
        <dbReference type="ARBA" id="ARBA00022723"/>
    </source>
</evidence>
<name>A0A399D7R8_9BACT</name>
<keyword evidence="1" id="KW-0479">Metal-binding</keyword>
<dbReference type="PANTHER" id="PTHR42742:SF3">
    <property type="entry name" value="FRUCTOKINASE"/>
    <property type="match status" value="1"/>
</dbReference>
<protein>
    <submittedName>
        <fullName evidence="3">Phosphoheptose isomerase</fullName>
    </submittedName>
</protein>
<dbReference type="AlphaFoldDB" id="A0A399D7R8"/>
<proteinExistence type="predicted"/>
<dbReference type="InterPro" id="IPR051804">
    <property type="entry name" value="Carb_Metab_Reg_Kinase/Isom"/>
</dbReference>
<dbReference type="InterPro" id="IPR014710">
    <property type="entry name" value="RmlC-like_jellyroll"/>
</dbReference>
<accession>A0A399D7R8</accession>
<reference evidence="3 4" key="1">
    <citation type="journal article" date="2015" name="Int. J. Syst. Evol. Microbiol.">
        <title>Mariniphaga sediminis sp. nov., isolated from coastal sediment.</title>
        <authorList>
            <person name="Wang F.Q."/>
            <person name="Shen Q.Y."/>
            <person name="Chen G.J."/>
            <person name="Du Z.J."/>
        </authorList>
    </citation>
    <scope>NUCLEOTIDE SEQUENCE [LARGE SCALE GENOMIC DNA]</scope>
    <source>
        <strain evidence="3 4">SY21</strain>
    </source>
</reference>
<dbReference type="PROSITE" id="PS51354">
    <property type="entry name" value="GLUTAREDOXIN_2"/>
    <property type="match status" value="1"/>
</dbReference>
<evidence type="ECO:0000313" key="3">
    <source>
        <dbReference type="EMBL" id="RIH67303.1"/>
    </source>
</evidence>
<organism evidence="3 4">
    <name type="scientific">Mariniphaga sediminis</name>
    <dbReference type="NCBI Taxonomy" id="1628158"/>
    <lineage>
        <taxon>Bacteria</taxon>
        <taxon>Pseudomonadati</taxon>
        <taxon>Bacteroidota</taxon>
        <taxon>Bacteroidia</taxon>
        <taxon>Marinilabiliales</taxon>
        <taxon>Prolixibacteraceae</taxon>
        <taxon>Mariniphaga</taxon>
    </lineage>
</organism>
<dbReference type="GO" id="GO:0046872">
    <property type="term" value="F:metal ion binding"/>
    <property type="evidence" value="ECO:0007669"/>
    <property type="project" value="UniProtKB-KW"/>
</dbReference>
<keyword evidence="3" id="KW-0413">Isomerase</keyword>
<evidence type="ECO:0000256" key="2">
    <source>
        <dbReference type="ARBA" id="ARBA00022833"/>
    </source>
</evidence>